<feature type="region of interest" description="Disordered" evidence="2">
    <location>
        <begin position="212"/>
        <end position="234"/>
    </location>
</feature>
<feature type="compositionally biased region" description="Basic and acidic residues" evidence="2">
    <location>
        <begin position="160"/>
        <end position="171"/>
    </location>
</feature>
<evidence type="ECO:0000313" key="5">
    <source>
        <dbReference type="Proteomes" id="UP000000954"/>
    </source>
</evidence>
<dbReference type="HOGENOM" id="CLU_062586_0_0_11"/>
<dbReference type="KEGG" id="ccu:Ccur_04880"/>
<accession>C7MMS0</accession>
<dbReference type="EMBL" id="CP001682">
    <property type="protein sequence ID" value="ACU94210.1"/>
    <property type="molecule type" value="Genomic_DNA"/>
</dbReference>
<evidence type="ECO:0000313" key="4">
    <source>
        <dbReference type="EMBL" id="ACU94210.1"/>
    </source>
</evidence>
<dbReference type="eggNOG" id="COG3883">
    <property type="taxonomic scope" value="Bacteria"/>
</dbReference>
<feature type="coiled-coil region" evidence="1">
    <location>
        <begin position="34"/>
        <end position="75"/>
    </location>
</feature>
<dbReference type="AlphaFoldDB" id="C7MMS0"/>
<feature type="region of interest" description="Disordered" evidence="2">
    <location>
        <begin position="148"/>
        <end position="171"/>
    </location>
</feature>
<name>C7MMS0_CRYCD</name>
<dbReference type="STRING" id="469378.Ccur_04880"/>
<evidence type="ECO:0000256" key="2">
    <source>
        <dbReference type="SAM" id="MobiDB-lite"/>
    </source>
</evidence>
<keyword evidence="5" id="KW-1185">Reference proteome</keyword>
<dbReference type="RefSeq" id="WP_012802898.1">
    <property type="nucleotide sequence ID" value="NC_013170.1"/>
</dbReference>
<feature type="signal peptide" evidence="3">
    <location>
        <begin position="1"/>
        <end position="29"/>
    </location>
</feature>
<evidence type="ECO:0000256" key="1">
    <source>
        <dbReference type="SAM" id="Coils"/>
    </source>
</evidence>
<feature type="chain" id="PRO_5002980404" evidence="3">
    <location>
        <begin position="30"/>
        <end position="360"/>
    </location>
</feature>
<keyword evidence="1" id="KW-0175">Coiled coil</keyword>
<sequence>MVKRLVGIGACGVVLSALICMQLASSAYADTDELSELQQQVESTAKDYDDALARLDDLNAQIAENQARLDEINQSLPGQQQRSAVSLKTLYILQQEGGSLIDLVLDSESIADFIQRIEYLDCIHDHNTAEVRKLDALKSELEAVQSDLSSQQKEVQQAADRAERTLKSAQSAREEAEQRAIALAAAQAAEAKQQAQEAAVAQVATEAGQDAANTAVDNSSQDTSANYSGTVKSDDVDWSSDKKAFVNKWSGRIDSYLSGSPLAGQGQVFAEAAWDYGVDPRWSPAIAYKESSLGAHCFKPHNAWGWGSSSWSSWDEAIRAHVSGLARIYGSTLTPEAARKYCPPNSTDWYNTVLSQMQSI</sequence>
<protein>
    <submittedName>
        <fullName evidence="4">Uncharacterized conserved protein</fullName>
    </submittedName>
</protein>
<dbReference type="Gene3D" id="6.10.250.3150">
    <property type="match status" value="1"/>
</dbReference>
<dbReference type="Proteomes" id="UP000000954">
    <property type="component" value="Chromosome"/>
</dbReference>
<feature type="compositionally biased region" description="Polar residues" evidence="2">
    <location>
        <begin position="212"/>
        <end position="230"/>
    </location>
</feature>
<keyword evidence="3" id="KW-0732">Signal</keyword>
<proteinExistence type="predicted"/>
<reference evidence="4 5" key="1">
    <citation type="journal article" date="2009" name="Stand. Genomic Sci.">
        <title>Complete genome sequence of Cryptobacterium curtum type strain (12-3).</title>
        <authorList>
            <person name="Mavrommatis K."/>
            <person name="Pukall R."/>
            <person name="Rohde C."/>
            <person name="Chen F."/>
            <person name="Sims D."/>
            <person name="Brettin T."/>
            <person name="Kuske C."/>
            <person name="Detter J.C."/>
            <person name="Han C."/>
            <person name="Lapidus A."/>
            <person name="Copeland A."/>
            <person name="Glavina Del Rio T."/>
            <person name="Nolan M."/>
            <person name="Lucas S."/>
            <person name="Tice H."/>
            <person name="Cheng J.F."/>
            <person name="Bruce D."/>
            <person name="Goodwin L."/>
            <person name="Pitluck S."/>
            <person name="Ovchinnikova G."/>
            <person name="Pati A."/>
            <person name="Ivanova N."/>
            <person name="Chen A."/>
            <person name="Palaniappan K."/>
            <person name="Chain P."/>
            <person name="D'haeseleer P."/>
            <person name="Goker M."/>
            <person name="Bristow J."/>
            <person name="Eisen J.A."/>
            <person name="Markowitz V."/>
            <person name="Hugenholtz P."/>
            <person name="Rohde M."/>
            <person name="Klenk H.P."/>
            <person name="Kyrpides N.C."/>
        </authorList>
    </citation>
    <scope>NUCLEOTIDE SEQUENCE [LARGE SCALE GENOMIC DNA]</scope>
    <source>
        <strain evidence="5">ATCC 700683 / DSM 15641 / 12-3</strain>
    </source>
</reference>
<gene>
    <name evidence="4" type="ordered locus">Ccur_04880</name>
</gene>
<organism evidence="4 5">
    <name type="scientific">Cryptobacterium curtum (strain ATCC 700683 / DSM 15641 / CCUG 43107 / 12-3)</name>
    <dbReference type="NCBI Taxonomy" id="469378"/>
    <lineage>
        <taxon>Bacteria</taxon>
        <taxon>Bacillati</taxon>
        <taxon>Actinomycetota</taxon>
        <taxon>Coriobacteriia</taxon>
        <taxon>Eggerthellales</taxon>
        <taxon>Eggerthellaceae</taxon>
        <taxon>Cryptobacterium</taxon>
    </lineage>
</organism>
<evidence type="ECO:0000256" key="3">
    <source>
        <dbReference type="SAM" id="SignalP"/>
    </source>
</evidence>